<dbReference type="PROSITE" id="PS51746">
    <property type="entry name" value="PPM_2"/>
    <property type="match status" value="1"/>
</dbReference>
<feature type="domain" description="PPM-type phosphatase" evidence="6">
    <location>
        <begin position="63"/>
        <end position="313"/>
    </location>
</feature>
<dbReference type="Gene3D" id="3.60.40.10">
    <property type="entry name" value="PPM-type phosphatase domain"/>
    <property type="match status" value="1"/>
</dbReference>
<dbReference type="PANTHER" id="PTHR13832:SF165">
    <property type="entry name" value="PROTEIN PHOSPHATASE 2C 49-RELATED"/>
    <property type="match status" value="1"/>
</dbReference>
<name>A0A5P1EVG5_ASPOF</name>
<gene>
    <name evidence="7" type="ORF">A4U43_C05F28040</name>
</gene>
<evidence type="ECO:0000313" key="8">
    <source>
        <dbReference type="Proteomes" id="UP000243459"/>
    </source>
</evidence>
<evidence type="ECO:0000313" key="7">
    <source>
        <dbReference type="EMBL" id="ONK69902.1"/>
    </source>
</evidence>
<dbReference type="SMART" id="SM00332">
    <property type="entry name" value="PP2Cc"/>
    <property type="match status" value="1"/>
</dbReference>
<dbReference type="InterPro" id="IPR015655">
    <property type="entry name" value="PP2C"/>
</dbReference>
<keyword evidence="3" id="KW-0904">Protein phosphatase</keyword>
<evidence type="ECO:0000256" key="3">
    <source>
        <dbReference type="ARBA" id="ARBA00022912"/>
    </source>
</evidence>
<evidence type="ECO:0000256" key="5">
    <source>
        <dbReference type="ARBA" id="ARBA00048336"/>
    </source>
</evidence>
<dbReference type="InterPro" id="IPR036457">
    <property type="entry name" value="PPM-type-like_dom_sf"/>
</dbReference>
<dbReference type="AlphaFoldDB" id="A0A5P1EVG5"/>
<protein>
    <recommendedName>
        <fullName evidence="1">protein-serine/threonine phosphatase</fullName>
        <ecNumber evidence="1">3.1.3.16</ecNumber>
    </recommendedName>
</protein>
<dbReference type="CDD" id="cd00143">
    <property type="entry name" value="PP2Cc"/>
    <property type="match status" value="1"/>
</dbReference>
<reference evidence="8" key="1">
    <citation type="journal article" date="2017" name="Nat. Commun.">
        <title>The asparagus genome sheds light on the origin and evolution of a young Y chromosome.</title>
        <authorList>
            <person name="Harkess A."/>
            <person name="Zhou J."/>
            <person name="Xu C."/>
            <person name="Bowers J.E."/>
            <person name="Van der Hulst R."/>
            <person name="Ayyampalayam S."/>
            <person name="Mercati F."/>
            <person name="Riccardi P."/>
            <person name="McKain M.R."/>
            <person name="Kakrana A."/>
            <person name="Tang H."/>
            <person name="Ray J."/>
            <person name="Groenendijk J."/>
            <person name="Arikit S."/>
            <person name="Mathioni S.M."/>
            <person name="Nakano M."/>
            <person name="Shan H."/>
            <person name="Telgmann-Rauber A."/>
            <person name="Kanno A."/>
            <person name="Yue Z."/>
            <person name="Chen H."/>
            <person name="Li W."/>
            <person name="Chen Y."/>
            <person name="Xu X."/>
            <person name="Zhang Y."/>
            <person name="Luo S."/>
            <person name="Chen H."/>
            <person name="Gao J."/>
            <person name="Mao Z."/>
            <person name="Pires J.C."/>
            <person name="Luo M."/>
            <person name="Kudrna D."/>
            <person name="Wing R.A."/>
            <person name="Meyers B.C."/>
            <person name="Yi K."/>
            <person name="Kong H."/>
            <person name="Lavrijsen P."/>
            <person name="Sunseri F."/>
            <person name="Falavigna A."/>
            <person name="Ye Y."/>
            <person name="Leebens-Mack J.H."/>
            <person name="Chen G."/>
        </authorList>
    </citation>
    <scope>NUCLEOTIDE SEQUENCE [LARGE SCALE GENOMIC DNA]</scope>
    <source>
        <strain evidence="8">cv. DH0086</strain>
    </source>
</reference>
<dbReference type="Pfam" id="PF00481">
    <property type="entry name" value="PP2C"/>
    <property type="match status" value="1"/>
</dbReference>
<dbReference type="Proteomes" id="UP000243459">
    <property type="component" value="Chromosome 5"/>
</dbReference>
<comment type="catalytic activity">
    <reaction evidence="4">
        <text>O-phospho-L-seryl-[protein] + H2O = L-seryl-[protein] + phosphate</text>
        <dbReference type="Rhea" id="RHEA:20629"/>
        <dbReference type="Rhea" id="RHEA-COMP:9863"/>
        <dbReference type="Rhea" id="RHEA-COMP:11604"/>
        <dbReference type="ChEBI" id="CHEBI:15377"/>
        <dbReference type="ChEBI" id="CHEBI:29999"/>
        <dbReference type="ChEBI" id="CHEBI:43474"/>
        <dbReference type="ChEBI" id="CHEBI:83421"/>
        <dbReference type="EC" id="3.1.3.16"/>
    </reaction>
</comment>
<dbReference type="PANTHER" id="PTHR13832">
    <property type="entry name" value="PROTEIN PHOSPHATASE 2C"/>
    <property type="match status" value="1"/>
</dbReference>
<keyword evidence="2" id="KW-0378">Hydrolase</keyword>
<evidence type="ECO:0000256" key="2">
    <source>
        <dbReference type="ARBA" id="ARBA00022801"/>
    </source>
</evidence>
<organism evidence="7 8">
    <name type="scientific">Asparagus officinalis</name>
    <name type="common">Garden asparagus</name>
    <dbReference type="NCBI Taxonomy" id="4686"/>
    <lineage>
        <taxon>Eukaryota</taxon>
        <taxon>Viridiplantae</taxon>
        <taxon>Streptophyta</taxon>
        <taxon>Embryophyta</taxon>
        <taxon>Tracheophyta</taxon>
        <taxon>Spermatophyta</taxon>
        <taxon>Magnoliopsida</taxon>
        <taxon>Liliopsida</taxon>
        <taxon>Asparagales</taxon>
        <taxon>Asparagaceae</taxon>
        <taxon>Asparagoideae</taxon>
        <taxon>Asparagus</taxon>
    </lineage>
</organism>
<sequence>MVAGAEIIRQSLTVAVDAACSAVVPSVAMESGAVAVELNLRAPAAIPETPISPEILEFVPSLCSGSFSDIGMRRDMEYEHICIDDLFLFIKSQCRCCIPSSFMGYLMAIVVLMQHHTSGGMPSDLALADECTVISSCGSTAPIALVLGRVLLVANVGDCRAVICRGGKVINMSHDHRGSVHAAERLRVEKPGGYIDDWYLNGVQSVTRALGNWDMKIPTSATGLPSPLIAEPEFRQALITEDDEFFIIGCDGICDVMSGQHAVNVVRRGLRPRKVCEGACHGGIERNHWMVNLATEYDRIILEDSLRAACLVLGVLSRAIGNEGDSDGISLHPLSYKNTPRDGAL</sequence>
<dbReference type="InterPro" id="IPR001932">
    <property type="entry name" value="PPM-type_phosphatase-like_dom"/>
</dbReference>
<dbReference type="EMBL" id="CM007385">
    <property type="protein sequence ID" value="ONK69902.1"/>
    <property type="molecule type" value="Genomic_DNA"/>
</dbReference>
<dbReference type="EC" id="3.1.3.16" evidence="1"/>
<evidence type="ECO:0000256" key="1">
    <source>
        <dbReference type="ARBA" id="ARBA00013081"/>
    </source>
</evidence>
<dbReference type="GO" id="GO:0004722">
    <property type="term" value="F:protein serine/threonine phosphatase activity"/>
    <property type="evidence" value="ECO:0007669"/>
    <property type="project" value="UniProtKB-EC"/>
</dbReference>
<accession>A0A5P1EVG5</accession>
<keyword evidence="8" id="KW-1185">Reference proteome</keyword>
<proteinExistence type="predicted"/>
<evidence type="ECO:0000256" key="4">
    <source>
        <dbReference type="ARBA" id="ARBA00047761"/>
    </source>
</evidence>
<evidence type="ECO:0000259" key="6">
    <source>
        <dbReference type="PROSITE" id="PS51746"/>
    </source>
</evidence>
<dbReference type="Gramene" id="ONK69902">
    <property type="protein sequence ID" value="ONK69902"/>
    <property type="gene ID" value="A4U43_C05F28040"/>
</dbReference>
<comment type="catalytic activity">
    <reaction evidence="5">
        <text>O-phospho-L-threonyl-[protein] + H2O = L-threonyl-[protein] + phosphate</text>
        <dbReference type="Rhea" id="RHEA:47004"/>
        <dbReference type="Rhea" id="RHEA-COMP:11060"/>
        <dbReference type="Rhea" id="RHEA-COMP:11605"/>
        <dbReference type="ChEBI" id="CHEBI:15377"/>
        <dbReference type="ChEBI" id="CHEBI:30013"/>
        <dbReference type="ChEBI" id="CHEBI:43474"/>
        <dbReference type="ChEBI" id="CHEBI:61977"/>
        <dbReference type="EC" id="3.1.3.16"/>
    </reaction>
</comment>
<dbReference type="SUPFAM" id="SSF81606">
    <property type="entry name" value="PP2C-like"/>
    <property type="match status" value="1"/>
</dbReference>